<dbReference type="AlphaFoldDB" id="A0A9Q0TKS5"/>
<evidence type="ECO:0000313" key="2">
    <source>
        <dbReference type="Proteomes" id="UP001151532"/>
    </source>
</evidence>
<protein>
    <submittedName>
        <fullName evidence="1">Uncharacterized protein</fullName>
    </submittedName>
</protein>
<comment type="caution">
    <text evidence="1">The sequence shown here is derived from an EMBL/GenBank/DDBJ whole genome shotgun (WGS) entry which is preliminary data.</text>
</comment>
<keyword evidence="2" id="KW-1185">Reference proteome</keyword>
<evidence type="ECO:0000313" key="1">
    <source>
        <dbReference type="EMBL" id="KAJ6713509.1"/>
    </source>
</evidence>
<gene>
    <name evidence="1" type="ORF">OIU79_009487</name>
</gene>
<proteinExistence type="predicted"/>
<sequence length="39" mass="4104">MGIVPSGHLPFTCHDCVIGFDLSLDSVDTLLSSKTRPSG</sequence>
<organism evidence="1 2">
    <name type="scientific">Salix purpurea</name>
    <name type="common">Purple osier willow</name>
    <dbReference type="NCBI Taxonomy" id="77065"/>
    <lineage>
        <taxon>Eukaryota</taxon>
        <taxon>Viridiplantae</taxon>
        <taxon>Streptophyta</taxon>
        <taxon>Embryophyta</taxon>
        <taxon>Tracheophyta</taxon>
        <taxon>Spermatophyta</taxon>
        <taxon>Magnoliopsida</taxon>
        <taxon>eudicotyledons</taxon>
        <taxon>Gunneridae</taxon>
        <taxon>Pentapetalae</taxon>
        <taxon>rosids</taxon>
        <taxon>fabids</taxon>
        <taxon>Malpighiales</taxon>
        <taxon>Salicaceae</taxon>
        <taxon>Saliceae</taxon>
        <taxon>Salix</taxon>
    </lineage>
</organism>
<reference evidence="1" key="2">
    <citation type="journal article" date="2023" name="Int. J. Mol. Sci.">
        <title>De Novo Assembly and Annotation of 11 Diverse Shrub Willow (Salix) Genomes Reveals Novel Gene Organization in Sex-Linked Regions.</title>
        <authorList>
            <person name="Hyden B."/>
            <person name="Feng K."/>
            <person name="Yates T.B."/>
            <person name="Jawdy S."/>
            <person name="Cereghino C."/>
            <person name="Smart L.B."/>
            <person name="Muchero W."/>
        </authorList>
    </citation>
    <scope>NUCLEOTIDE SEQUENCE</scope>
    <source>
        <tissue evidence="1">Shoot tip</tissue>
    </source>
</reference>
<accession>A0A9Q0TKS5</accession>
<reference evidence="1" key="1">
    <citation type="submission" date="2022-11" db="EMBL/GenBank/DDBJ databases">
        <authorList>
            <person name="Hyden B.L."/>
            <person name="Feng K."/>
            <person name="Yates T."/>
            <person name="Jawdy S."/>
            <person name="Smart L.B."/>
            <person name="Muchero W."/>
        </authorList>
    </citation>
    <scope>NUCLEOTIDE SEQUENCE</scope>
    <source>
        <tissue evidence="1">Shoot tip</tissue>
    </source>
</reference>
<dbReference type="Proteomes" id="UP001151532">
    <property type="component" value="Chromosome 1"/>
</dbReference>
<name>A0A9Q0TKS5_SALPP</name>
<dbReference type="EMBL" id="JAPFFK010000015">
    <property type="protein sequence ID" value="KAJ6713509.1"/>
    <property type="molecule type" value="Genomic_DNA"/>
</dbReference>